<proteinExistence type="predicted"/>
<evidence type="ECO:0000313" key="2">
    <source>
        <dbReference type="Proteomes" id="UP000230790"/>
    </source>
</evidence>
<name>A0A2M8Q9C1_9CHLR</name>
<dbReference type="AlphaFoldDB" id="A0A2M8Q9C1"/>
<organism evidence="1 2">
    <name type="scientific">Candidatus Thermofonsia Clade 3 bacterium</name>
    <dbReference type="NCBI Taxonomy" id="2364212"/>
    <lineage>
        <taxon>Bacteria</taxon>
        <taxon>Bacillati</taxon>
        <taxon>Chloroflexota</taxon>
        <taxon>Candidatus Thermofontia</taxon>
        <taxon>Candidatus Thermofonsia Clade 3</taxon>
    </lineage>
</organism>
<dbReference type="EMBL" id="PGTN01000231">
    <property type="protein sequence ID" value="PJF46399.1"/>
    <property type="molecule type" value="Genomic_DNA"/>
</dbReference>
<dbReference type="Proteomes" id="UP000230790">
    <property type="component" value="Unassembled WGS sequence"/>
</dbReference>
<gene>
    <name evidence="1" type="ORF">CUN48_13990</name>
</gene>
<sequence length="107" mass="11602">MPTSTLTPTPTPTLTATPSPTVTAVLSQSVQLQVTGKNWPPNARISIRLSEEPDGSNATLLGRTRTNRNGRFTFTDELDEAPAAPLYVVVEYRTTIRVVVPVEVMPP</sequence>
<reference evidence="1 2" key="1">
    <citation type="submission" date="2017-11" db="EMBL/GenBank/DDBJ databases">
        <title>Evolution of Phototrophy in the Chloroflexi Phylum Driven by Horizontal Gene Transfer.</title>
        <authorList>
            <person name="Ward L.M."/>
            <person name="Hemp J."/>
            <person name="Shih P.M."/>
            <person name="Mcglynn S.E."/>
            <person name="Fischer W."/>
        </authorList>
    </citation>
    <scope>NUCLEOTIDE SEQUENCE [LARGE SCALE GENOMIC DNA]</scope>
    <source>
        <strain evidence="1">JP3_7</strain>
    </source>
</reference>
<evidence type="ECO:0008006" key="3">
    <source>
        <dbReference type="Google" id="ProtNLM"/>
    </source>
</evidence>
<comment type="caution">
    <text evidence="1">The sequence shown here is derived from an EMBL/GenBank/DDBJ whole genome shotgun (WGS) entry which is preliminary data.</text>
</comment>
<protein>
    <recommendedName>
        <fullName evidence="3">Carboxypeptidase regulatory-like domain-containing protein</fullName>
    </recommendedName>
</protein>
<accession>A0A2M8Q9C1</accession>
<evidence type="ECO:0000313" key="1">
    <source>
        <dbReference type="EMBL" id="PJF46399.1"/>
    </source>
</evidence>